<comment type="caution">
    <text evidence="1">The sequence shown here is derived from an EMBL/GenBank/DDBJ whole genome shotgun (WGS) entry which is preliminary data.</text>
</comment>
<reference evidence="1 2" key="1">
    <citation type="journal article" date="2018" name="J. Allergy Clin. Immunol.">
        <title>High-quality assembly of Dermatophagoides pteronyssinus genome and transcriptome reveals a wide range of novel allergens.</title>
        <authorList>
            <person name="Liu X.Y."/>
            <person name="Yang K.Y."/>
            <person name="Wang M.Q."/>
            <person name="Kwok J.S."/>
            <person name="Zeng X."/>
            <person name="Yang Z."/>
            <person name="Xiao X.J."/>
            <person name="Lau C.P."/>
            <person name="Li Y."/>
            <person name="Huang Z.M."/>
            <person name="Ba J.G."/>
            <person name="Yim A.K."/>
            <person name="Ouyang C.Y."/>
            <person name="Ngai S.M."/>
            <person name="Chan T.F."/>
            <person name="Leung E.L."/>
            <person name="Liu L."/>
            <person name="Liu Z.G."/>
            <person name="Tsui S.K."/>
        </authorList>
    </citation>
    <scope>NUCLEOTIDE SEQUENCE [LARGE SCALE GENOMIC DNA]</scope>
    <source>
        <strain evidence="1">Derp</strain>
    </source>
</reference>
<evidence type="ECO:0000313" key="1">
    <source>
        <dbReference type="EMBL" id="KAH9421708.1"/>
    </source>
</evidence>
<name>A0ABQ8JGI0_DERPT</name>
<evidence type="ECO:0000313" key="2">
    <source>
        <dbReference type="Proteomes" id="UP000887458"/>
    </source>
</evidence>
<dbReference type="EMBL" id="NJHN03000037">
    <property type="protein sequence ID" value="KAH9421708.1"/>
    <property type="molecule type" value="Genomic_DNA"/>
</dbReference>
<gene>
    <name evidence="1" type="ORF">DERP_001995</name>
</gene>
<proteinExistence type="predicted"/>
<organism evidence="1 2">
    <name type="scientific">Dermatophagoides pteronyssinus</name>
    <name type="common">European house dust mite</name>
    <dbReference type="NCBI Taxonomy" id="6956"/>
    <lineage>
        <taxon>Eukaryota</taxon>
        <taxon>Metazoa</taxon>
        <taxon>Ecdysozoa</taxon>
        <taxon>Arthropoda</taxon>
        <taxon>Chelicerata</taxon>
        <taxon>Arachnida</taxon>
        <taxon>Acari</taxon>
        <taxon>Acariformes</taxon>
        <taxon>Sarcoptiformes</taxon>
        <taxon>Astigmata</taxon>
        <taxon>Psoroptidia</taxon>
        <taxon>Analgoidea</taxon>
        <taxon>Pyroglyphidae</taxon>
        <taxon>Dermatophagoidinae</taxon>
        <taxon>Dermatophagoides</taxon>
    </lineage>
</organism>
<protein>
    <submittedName>
        <fullName evidence="1">Uncharacterized protein</fullName>
    </submittedName>
</protein>
<dbReference type="Proteomes" id="UP000887458">
    <property type="component" value="Unassembled WGS sequence"/>
</dbReference>
<sequence>MYSMSTRLFLKTLPLDFITRIRRIHKTLTGIRALAVPLRLPVPVCRPLRRASALRRTRARECTATGFRMIKPSLINLRMFCRELALEISLFSFGSSQTLFRPHLRTAAAKRFCNPKELDEPDD</sequence>
<accession>A0ABQ8JGI0</accession>
<keyword evidence="2" id="KW-1185">Reference proteome</keyword>
<reference evidence="1 2" key="2">
    <citation type="journal article" date="2022" name="Mol. Biol. Evol.">
        <title>Comparative Genomics Reveals Insights into the Divergent Evolution of Astigmatic Mites and Household Pest Adaptations.</title>
        <authorList>
            <person name="Xiong Q."/>
            <person name="Wan A.T."/>
            <person name="Liu X."/>
            <person name="Fung C.S."/>
            <person name="Xiao X."/>
            <person name="Malainual N."/>
            <person name="Hou J."/>
            <person name="Wang L."/>
            <person name="Wang M."/>
            <person name="Yang K.Y."/>
            <person name="Cui Y."/>
            <person name="Leung E.L."/>
            <person name="Nong W."/>
            <person name="Shin S.K."/>
            <person name="Au S.W."/>
            <person name="Jeong K.Y."/>
            <person name="Chew F.T."/>
            <person name="Hui J.H."/>
            <person name="Leung T.F."/>
            <person name="Tungtrongchitr A."/>
            <person name="Zhong N."/>
            <person name="Liu Z."/>
            <person name="Tsui S.K."/>
        </authorList>
    </citation>
    <scope>NUCLEOTIDE SEQUENCE [LARGE SCALE GENOMIC DNA]</scope>
    <source>
        <strain evidence="1">Derp</strain>
    </source>
</reference>